<keyword evidence="1" id="KW-0732">Signal</keyword>
<feature type="chain" id="PRO_5013821357" description="DUF5625 domain-containing protein" evidence="1">
    <location>
        <begin position="20"/>
        <end position="191"/>
    </location>
</feature>
<organism evidence="2 3">
    <name type="scientific">Acetobacter pomorum</name>
    <dbReference type="NCBI Taxonomy" id="65959"/>
    <lineage>
        <taxon>Bacteria</taxon>
        <taxon>Pseudomonadati</taxon>
        <taxon>Pseudomonadota</taxon>
        <taxon>Alphaproteobacteria</taxon>
        <taxon>Acetobacterales</taxon>
        <taxon>Acetobacteraceae</taxon>
        <taxon>Acetobacter</taxon>
    </lineage>
</organism>
<evidence type="ECO:0000313" key="2">
    <source>
        <dbReference type="EMBL" id="PHY95248.1"/>
    </source>
</evidence>
<evidence type="ECO:0008006" key="4">
    <source>
        <dbReference type="Google" id="ProtNLM"/>
    </source>
</evidence>
<name>A0A2G4RFC5_9PROT</name>
<feature type="signal peptide" evidence="1">
    <location>
        <begin position="1"/>
        <end position="19"/>
    </location>
</feature>
<protein>
    <recommendedName>
        <fullName evidence="4">DUF5625 domain-containing protein</fullName>
    </recommendedName>
</protein>
<comment type="caution">
    <text evidence="2">The sequence shown here is derived from an EMBL/GenBank/DDBJ whole genome shotgun (WGS) entry which is preliminary data.</text>
</comment>
<accession>A0A2G4RFC5</accession>
<evidence type="ECO:0000256" key="1">
    <source>
        <dbReference type="SAM" id="SignalP"/>
    </source>
</evidence>
<sequence length="191" mass="21694">MKKYILIILLSIISNKAFADNSMGKGTCEDAVFSSSPSGSFSSEMQSEIHFTCNDMNMEDVPGRYPNVAITLLGVSSEIPTVWVYDWHDRKEDWALKYNRANHIKETENTFSIEYAVSAVIDRTGGRSIPVKATGSSILKIDEIERKITNTVSVNYLGLDRQYHNLYYRFSINGISKEKIAKVMKNFRETQ</sequence>
<dbReference type="Proteomes" id="UP000228751">
    <property type="component" value="Unassembled WGS sequence"/>
</dbReference>
<keyword evidence="3" id="KW-1185">Reference proteome</keyword>
<dbReference type="EMBL" id="PEBQ01000015">
    <property type="protein sequence ID" value="PHY95248.1"/>
    <property type="molecule type" value="Genomic_DNA"/>
</dbReference>
<gene>
    <name evidence="2" type="ORF">CSR02_01935</name>
</gene>
<dbReference type="AlphaFoldDB" id="A0A2G4RFC5"/>
<dbReference type="RefSeq" id="WP_143225514.1">
    <property type="nucleotide sequence ID" value="NZ_PEBQ01000015.1"/>
</dbReference>
<proteinExistence type="predicted"/>
<evidence type="ECO:0000313" key="3">
    <source>
        <dbReference type="Proteomes" id="UP000228751"/>
    </source>
</evidence>
<reference evidence="2 3" key="1">
    <citation type="submission" date="2017-10" db="EMBL/GenBank/DDBJ databases">
        <title>Genomic analysis of the genus Acetobacter.</title>
        <authorList>
            <person name="Kim K.H."/>
            <person name="Chun B.H."/>
            <person name="Son A.R."/>
            <person name="Jeon C.O."/>
        </authorList>
    </citation>
    <scope>NUCLEOTIDE SEQUENCE [LARGE SCALE GENOMIC DNA]</scope>
    <source>
        <strain evidence="2 3">LHT 2458</strain>
    </source>
</reference>